<evidence type="ECO:0000313" key="1">
    <source>
        <dbReference type="EMBL" id="WVZ97020.1"/>
    </source>
</evidence>
<evidence type="ECO:0000313" key="2">
    <source>
        <dbReference type="Proteomes" id="UP001341281"/>
    </source>
</evidence>
<dbReference type="AlphaFoldDB" id="A0AAQ3URE5"/>
<reference evidence="1 2" key="1">
    <citation type="submission" date="2024-02" db="EMBL/GenBank/DDBJ databases">
        <title>High-quality chromosome-scale genome assembly of Pensacola bahiagrass (Paspalum notatum Flugge var. saurae).</title>
        <authorList>
            <person name="Vega J.M."/>
            <person name="Podio M."/>
            <person name="Orjuela J."/>
            <person name="Siena L.A."/>
            <person name="Pessino S.C."/>
            <person name="Combes M.C."/>
            <person name="Mariac C."/>
            <person name="Albertini E."/>
            <person name="Pupilli F."/>
            <person name="Ortiz J.P.A."/>
            <person name="Leblanc O."/>
        </authorList>
    </citation>
    <scope>NUCLEOTIDE SEQUENCE [LARGE SCALE GENOMIC DNA]</scope>
    <source>
        <strain evidence="1">R1</strain>
        <tissue evidence="1">Leaf</tissue>
    </source>
</reference>
<protein>
    <submittedName>
        <fullName evidence="1">Uncharacterized protein</fullName>
    </submittedName>
</protein>
<accession>A0AAQ3URE5</accession>
<name>A0AAQ3URE5_PASNO</name>
<organism evidence="1 2">
    <name type="scientific">Paspalum notatum var. saurae</name>
    <dbReference type="NCBI Taxonomy" id="547442"/>
    <lineage>
        <taxon>Eukaryota</taxon>
        <taxon>Viridiplantae</taxon>
        <taxon>Streptophyta</taxon>
        <taxon>Embryophyta</taxon>
        <taxon>Tracheophyta</taxon>
        <taxon>Spermatophyta</taxon>
        <taxon>Magnoliopsida</taxon>
        <taxon>Liliopsida</taxon>
        <taxon>Poales</taxon>
        <taxon>Poaceae</taxon>
        <taxon>PACMAD clade</taxon>
        <taxon>Panicoideae</taxon>
        <taxon>Andropogonodae</taxon>
        <taxon>Paspaleae</taxon>
        <taxon>Paspalinae</taxon>
        <taxon>Paspalum</taxon>
    </lineage>
</organism>
<dbReference type="EMBL" id="CP144754">
    <property type="protein sequence ID" value="WVZ97020.1"/>
    <property type="molecule type" value="Genomic_DNA"/>
</dbReference>
<dbReference type="Proteomes" id="UP001341281">
    <property type="component" value="Chromosome 10"/>
</dbReference>
<proteinExistence type="predicted"/>
<keyword evidence="2" id="KW-1185">Reference proteome</keyword>
<sequence>MAPVENSKKGAMKFSARHDRITWPSHKDAPPKFDQLPPEHKDLYDRLLAELAEEVLDHFTWTCNGKIKCTEHPDKLLDGIDISTPSEARTRVLREEMNEMIGDGWLILKEPSLFKFLVSILYCGTCWIAGNYSKGSLINTYGNSLKMGPTPPNRLTLLSLLEQFILHLGRGSGDPGLLPNAIFLFEFGLLTVLQSEASHTLQPARSVIRRQSLSSICWSPACLPNKCGLGLSTLPHLEERSFMGWWSNAVRWAPKELKKGLNNLFILVAWEVWKHRNACVFDRVNPEVVVVLQNIANEGSLLCLAGAKDLWFLLEGARETPV</sequence>
<gene>
    <name evidence="1" type="ORF">U9M48_042587</name>
</gene>